<dbReference type="Gene3D" id="3.40.50.1240">
    <property type="entry name" value="Phosphoglycerate mutase-like"/>
    <property type="match status" value="1"/>
</dbReference>
<dbReference type="SMART" id="SM00855">
    <property type="entry name" value="PGAM"/>
    <property type="match status" value="1"/>
</dbReference>
<dbReference type="Pfam" id="PF00300">
    <property type="entry name" value="His_Phos_1"/>
    <property type="match status" value="1"/>
</dbReference>
<reference evidence="2" key="1">
    <citation type="submission" date="2017-10" db="EMBL/GenBank/DDBJ databases">
        <title>Massilia psychrophilum sp. nov., a novel purple-pigmented bacterium isolated from Tianshan glacier, Xinjiang Municipality, China.</title>
        <authorList>
            <person name="Wang H."/>
        </authorList>
    </citation>
    <scope>NUCLEOTIDE SEQUENCE [LARGE SCALE GENOMIC DNA]</scope>
    <source>
        <strain evidence="2">B2</strain>
    </source>
</reference>
<keyword evidence="3" id="KW-1185">Reference proteome</keyword>
<name>A0A2D2DS94_9BURK</name>
<dbReference type="InterPro" id="IPR029033">
    <property type="entry name" value="His_PPase_superfam"/>
</dbReference>
<accession>A0A2D2DS94</accession>
<gene>
    <name evidence="2" type="ORF">CR152_27540</name>
</gene>
<feature type="signal peptide" evidence="1">
    <location>
        <begin position="1"/>
        <end position="19"/>
    </location>
</feature>
<feature type="chain" id="PRO_5013736527" evidence="1">
    <location>
        <begin position="20"/>
        <end position="190"/>
    </location>
</feature>
<dbReference type="AlphaFoldDB" id="A0A2D2DS94"/>
<dbReference type="Proteomes" id="UP000229897">
    <property type="component" value="Chromosome"/>
</dbReference>
<evidence type="ECO:0000256" key="1">
    <source>
        <dbReference type="SAM" id="SignalP"/>
    </source>
</evidence>
<dbReference type="KEGG" id="mass:CR152_27540"/>
<proteinExistence type="predicted"/>
<evidence type="ECO:0000313" key="2">
    <source>
        <dbReference type="EMBL" id="ATQ77837.1"/>
    </source>
</evidence>
<dbReference type="SUPFAM" id="SSF53254">
    <property type="entry name" value="Phosphoglycerate mutase-like"/>
    <property type="match status" value="1"/>
</dbReference>
<protein>
    <submittedName>
        <fullName evidence="2">Histidine phosphatase family protein</fullName>
    </submittedName>
</protein>
<dbReference type="EMBL" id="CP024608">
    <property type="protein sequence ID" value="ATQ77837.1"/>
    <property type="molecule type" value="Genomic_DNA"/>
</dbReference>
<dbReference type="OrthoDB" id="8685508at2"/>
<dbReference type="RefSeq" id="WP_099880347.1">
    <property type="nucleotide sequence ID" value="NZ_CP024608.1"/>
</dbReference>
<evidence type="ECO:0000313" key="3">
    <source>
        <dbReference type="Proteomes" id="UP000229897"/>
    </source>
</evidence>
<dbReference type="CDD" id="cd07040">
    <property type="entry name" value="HP"/>
    <property type="match status" value="1"/>
</dbReference>
<sequence>MKKHLLMFLACLVIARAHAADDAFWDLLKGGGQIVLMRHAQTDPGIGDPPGFQLANCATQRNLSALGRADAVRIGARFRQQAIRVGEVMSSHWCRCMDTARLAFGKVTPAAMLDSVFDERAPATLDKTNALIAWLARHPRAAGRGNVVLITHAVNIHALTGVSLNAGEMLVATLDGRRRLKVLARGTPGR</sequence>
<organism evidence="2 3">
    <name type="scientific">Massilia violaceinigra</name>
    <dbReference type="NCBI Taxonomy" id="2045208"/>
    <lineage>
        <taxon>Bacteria</taxon>
        <taxon>Pseudomonadati</taxon>
        <taxon>Pseudomonadota</taxon>
        <taxon>Betaproteobacteria</taxon>
        <taxon>Burkholderiales</taxon>
        <taxon>Oxalobacteraceae</taxon>
        <taxon>Telluria group</taxon>
        <taxon>Massilia</taxon>
    </lineage>
</organism>
<keyword evidence="1" id="KW-0732">Signal</keyword>
<dbReference type="InterPro" id="IPR013078">
    <property type="entry name" value="His_Pase_superF_clade-1"/>
</dbReference>